<protein>
    <submittedName>
        <fullName evidence="1">Uncharacterized protein</fullName>
    </submittedName>
</protein>
<evidence type="ECO:0000313" key="1">
    <source>
        <dbReference type="EMBL" id="CAH1433481.1"/>
    </source>
</evidence>
<name>A0AAU9N6P6_9ASTR</name>
<dbReference type="AlphaFoldDB" id="A0AAU9N6P6"/>
<comment type="caution">
    <text evidence="1">The sequence shown here is derived from an EMBL/GenBank/DDBJ whole genome shotgun (WGS) entry which is preliminary data.</text>
</comment>
<accession>A0AAU9N6P6</accession>
<proteinExistence type="predicted"/>
<gene>
    <name evidence="1" type="ORF">LVIROSA_LOCUS20067</name>
</gene>
<keyword evidence="2" id="KW-1185">Reference proteome</keyword>
<sequence length="205" mass="23703">MESTTFLILPFKYTKKHPVISISHQSCFRHHYIIHPFNFQFSTTTMTSMLQRERSLPVSHNPSSNDPSSVVAGMRRRLSSMSLRIQPSSISDTTSAATAWAMRRSKSVSSTGESASTSVRNWWDWGWGWILSRKPVFAQDLEFNQEETSVLRSHDKGSWRHVFFKVRSEIRRIVRSDNVGLPQTVRYNSYSYARNFDDGSNKFRG</sequence>
<reference evidence="1 2" key="1">
    <citation type="submission" date="2022-01" db="EMBL/GenBank/DDBJ databases">
        <authorList>
            <person name="Xiong W."/>
            <person name="Schranz E."/>
        </authorList>
    </citation>
    <scope>NUCLEOTIDE SEQUENCE [LARGE SCALE GENOMIC DNA]</scope>
</reference>
<dbReference type="PANTHER" id="PTHR35714">
    <property type="entry name" value="OS02G0715300 PROTEIN"/>
    <property type="match status" value="1"/>
</dbReference>
<evidence type="ECO:0000313" key="2">
    <source>
        <dbReference type="Proteomes" id="UP001157418"/>
    </source>
</evidence>
<dbReference type="Proteomes" id="UP001157418">
    <property type="component" value="Unassembled WGS sequence"/>
</dbReference>
<organism evidence="1 2">
    <name type="scientific">Lactuca virosa</name>
    <dbReference type="NCBI Taxonomy" id="75947"/>
    <lineage>
        <taxon>Eukaryota</taxon>
        <taxon>Viridiplantae</taxon>
        <taxon>Streptophyta</taxon>
        <taxon>Embryophyta</taxon>
        <taxon>Tracheophyta</taxon>
        <taxon>Spermatophyta</taxon>
        <taxon>Magnoliopsida</taxon>
        <taxon>eudicotyledons</taxon>
        <taxon>Gunneridae</taxon>
        <taxon>Pentapetalae</taxon>
        <taxon>asterids</taxon>
        <taxon>campanulids</taxon>
        <taxon>Asterales</taxon>
        <taxon>Asteraceae</taxon>
        <taxon>Cichorioideae</taxon>
        <taxon>Cichorieae</taxon>
        <taxon>Lactucinae</taxon>
        <taxon>Lactuca</taxon>
    </lineage>
</organism>
<dbReference type="PANTHER" id="PTHR35714:SF1">
    <property type="entry name" value="OS02G0715300 PROTEIN"/>
    <property type="match status" value="1"/>
</dbReference>
<dbReference type="EMBL" id="CAKMRJ010003334">
    <property type="protein sequence ID" value="CAH1433481.1"/>
    <property type="molecule type" value="Genomic_DNA"/>
</dbReference>